<dbReference type="Proteomes" id="UP001059950">
    <property type="component" value="Chromosome"/>
</dbReference>
<name>A0ABY5GWD6_9GAMM</name>
<organism evidence="7 8">
    <name type="scientific">Amphritea atlantica</name>
    <dbReference type="NCBI Taxonomy" id="355243"/>
    <lineage>
        <taxon>Bacteria</taxon>
        <taxon>Pseudomonadati</taxon>
        <taxon>Pseudomonadota</taxon>
        <taxon>Gammaproteobacteria</taxon>
        <taxon>Oceanospirillales</taxon>
        <taxon>Oceanospirillaceae</taxon>
        <taxon>Amphritea</taxon>
    </lineage>
</organism>
<accession>A0ABY5GWD6</accession>
<dbReference type="Pfam" id="PF13816">
    <property type="entry name" value="Dehydratase_hem"/>
    <property type="match status" value="1"/>
</dbReference>
<reference evidence="7" key="1">
    <citation type="submission" date="2021-04" db="EMBL/GenBank/DDBJ databases">
        <title>Oceanospirillales bacteria with DddD are important DMSP degraders in coastal seawater.</title>
        <authorList>
            <person name="Liu J."/>
        </authorList>
    </citation>
    <scope>NUCLEOTIDE SEQUENCE</scope>
    <source>
        <strain evidence="7">GY6</strain>
    </source>
</reference>
<evidence type="ECO:0000256" key="2">
    <source>
        <dbReference type="ARBA" id="ARBA00022617"/>
    </source>
</evidence>
<gene>
    <name evidence="7" type="ORF">KDX31_03475</name>
</gene>
<evidence type="ECO:0000256" key="3">
    <source>
        <dbReference type="ARBA" id="ARBA00022723"/>
    </source>
</evidence>
<evidence type="ECO:0000313" key="7">
    <source>
        <dbReference type="EMBL" id="UTW04089.1"/>
    </source>
</evidence>
<keyword evidence="3" id="KW-0479">Metal-binding</keyword>
<evidence type="ECO:0000313" key="8">
    <source>
        <dbReference type="Proteomes" id="UP001059950"/>
    </source>
</evidence>
<protein>
    <submittedName>
        <fullName evidence="7">Phenylacetaldoxime dehydratase family protein</fullName>
    </submittedName>
</protein>
<evidence type="ECO:0000256" key="5">
    <source>
        <dbReference type="ARBA" id="ARBA00023239"/>
    </source>
</evidence>
<dbReference type="InterPro" id="IPR025702">
    <property type="entry name" value="OXD"/>
</dbReference>
<evidence type="ECO:0000256" key="6">
    <source>
        <dbReference type="ARBA" id="ARBA00034312"/>
    </source>
</evidence>
<keyword evidence="5" id="KW-0456">Lyase</keyword>
<proteinExistence type="inferred from homology"/>
<comment type="cofactor">
    <cofactor evidence="1">
        <name>heme b</name>
        <dbReference type="ChEBI" id="CHEBI:60344"/>
    </cofactor>
</comment>
<sequence length="351" mass="40142">MSSSNKRTIPQQMPHDWEPPVPAWSSDNHHEHIFIAYYGIQTTKGKDAQEVKEFQNWISTVTSTDCDYTPLKCEYAEYTDAQGYYTWLLIGYWNKADDHEQWGSNTEFKQYWNAPERLTAAAGVFRELLSIPAERFENLFSHESIDSGSADVGPGHHCKKLVREHNYWGGMRDRIALSGTDPMNADAPQHRSGNTNTQGKHLTVNVPLNCAVIRSGQNFEQVGAEELARFKAEVEPYFAEGMAFLSQNYDSTGCYSCRVLTETDAQGSRQKKTFGLVHFVSLKHLEEWAKSHPTHLRIFNSFIQYATELGADMQLRLWHEVATIPEQNPLFEYLNCHHKTGLLEILPYSEV</sequence>
<keyword evidence="8" id="KW-1185">Reference proteome</keyword>
<evidence type="ECO:0000256" key="1">
    <source>
        <dbReference type="ARBA" id="ARBA00001970"/>
    </source>
</evidence>
<evidence type="ECO:0000256" key="4">
    <source>
        <dbReference type="ARBA" id="ARBA00023004"/>
    </source>
</evidence>
<keyword evidence="2" id="KW-0349">Heme</keyword>
<dbReference type="EMBL" id="CP073344">
    <property type="protein sequence ID" value="UTW04089.1"/>
    <property type="molecule type" value="Genomic_DNA"/>
</dbReference>
<keyword evidence="4" id="KW-0408">Iron</keyword>
<comment type="similarity">
    <text evidence="6">Belongs to the heme-containing dehydratase family.</text>
</comment>